<dbReference type="Proteomes" id="UP000320735">
    <property type="component" value="Unassembled WGS sequence"/>
</dbReference>
<keyword evidence="3" id="KW-1185">Reference proteome</keyword>
<protein>
    <submittedName>
        <fullName evidence="2">Uncharacterized protein</fullName>
    </submittedName>
</protein>
<feature type="region of interest" description="Disordered" evidence="1">
    <location>
        <begin position="1"/>
        <end position="24"/>
    </location>
</feature>
<comment type="caution">
    <text evidence="2">The sequence shown here is derived from an EMBL/GenBank/DDBJ whole genome shotgun (WGS) entry which is preliminary data.</text>
</comment>
<name>A0A5C6BJ89_9PLAN</name>
<gene>
    <name evidence="2" type="ORF">CA54_09430</name>
</gene>
<feature type="compositionally biased region" description="Pro residues" evidence="1">
    <location>
        <begin position="1"/>
        <end position="11"/>
    </location>
</feature>
<evidence type="ECO:0000313" key="3">
    <source>
        <dbReference type="Proteomes" id="UP000320735"/>
    </source>
</evidence>
<evidence type="ECO:0000313" key="2">
    <source>
        <dbReference type="EMBL" id="TWU12125.1"/>
    </source>
</evidence>
<sequence length="51" mass="5716">MKELQMPPPNHIGPDLKRQSSHTRSQFGEITRLATISSIQDIMGLSLAHMD</sequence>
<dbReference type="EMBL" id="SJPP01000001">
    <property type="protein sequence ID" value="TWU12125.1"/>
    <property type="molecule type" value="Genomic_DNA"/>
</dbReference>
<accession>A0A5C6BJ89</accession>
<organism evidence="2 3">
    <name type="scientific">Symmachiella macrocystis</name>
    <dbReference type="NCBI Taxonomy" id="2527985"/>
    <lineage>
        <taxon>Bacteria</taxon>
        <taxon>Pseudomonadati</taxon>
        <taxon>Planctomycetota</taxon>
        <taxon>Planctomycetia</taxon>
        <taxon>Planctomycetales</taxon>
        <taxon>Planctomycetaceae</taxon>
        <taxon>Symmachiella</taxon>
    </lineage>
</organism>
<proteinExistence type="predicted"/>
<dbReference type="AlphaFoldDB" id="A0A5C6BJ89"/>
<evidence type="ECO:0000256" key="1">
    <source>
        <dbReference type="SAM" id="MobiDB-lite"/>
    </source>
</evidence>
<reference evidence="2 3" key="1">
    <citation type="submission" date="2019-02" db="EMBL/GenBank/DDBJ databases">
        <title>Deep-cultivation of Planctomycetes and their phenomic and genomic characterization uncovers novel biology.</title>
        <authorList>
            <person name="Wiegand S."/>
            <person name="Jogler M."/>
            <person name="Boedeker C."/>
            <person name="Pinto D."/>
            <person name="Vollmers J."/>
            <person name="Rivas-Marin E."/>
            <person name="Kohn T."/>
            <person name="Peeters S.H."/>
            <person name="Heuer A."/>
            <person name="Rast P."/>
            <person name="Oberbeckmann S."/>
            <person name="Bunk B."/>
            <person name="Jeske O."/>
            <person name="Meyerdierks A."/>
            <person name="Storesund J.E."/>
            <person name="Kallscheuer N."/>
            <person name="Luecker S."/>
            <person name="Lage O.M."/>
            <person name="Pohl T."/>
            <person name="Merkel B.J."/>
            <person name="Hornburger P."/>
            <person name="Mueller R.-W."/>
            <person name="Bruemmer F."/>
            <person name="Labrenz M."/>
            <person name="Spormann A.M."/>
            <person name="Op Den Camp H."/>
            <person name="Overmann J."/>
            <person name="Amann R."/>
            <person name="Jetten M.S.M."/>
            <person name="Mascher T."/>
            <person name="Medema M.H."/>
            <person name="Devos D.P."/>
            <person name="Kaster A.-K."/>
            <person name="Ovreas L."/>
            <person name="Rohde M."/>
            <person name="Galperin M.Y."/>
            <person name="Jogler C."/>
        </authorList>
    </citation>
    <scope>NUCLEOTIDE SEQUENCE [LARGE SCALE GENOMIC DNA]</scope>
    <source>
        <strain evidence="2 3">CA54</strain>
    </source>
</reference>